<gene>
    <name evidence="12" type="ORF">ACFPFU_24755</name>
</gene>
<keyword evidence="8" id="KW-0325">Glycoprotein</keyword>
<keyword evidence="9" id="KW-0119">Carbohydrate metabolism</keyword>
<protein>
    <submittedName>
        <fullName evidence="12">Malectin domain-containing carbohydrate-binding protein</fullName>
    </submittedName>
</protein>
<dbReference type="PANTHER" id="PTHR13460">
    <property type="match status" value="1"/>
</dbReference>
<evidence type="ECO:0000313" key="12">
    <source>
        <dbReference type="EMBL" id="MFC4874937.1"/>
    </source>
</evidence>
<keyword evidence="13" id="KW-1185">Reference proteome</keyword>
<keyword evidence="4" id="KW-0732">Signal</keyword>
<dbReference type="SUPFAM" id="SSF49785">
    <property type="entry name" value="Galactose-binding domain-like"/>
    <property type="match status" value="1"/>
</dbReference>
<name>A0ABV9T916_9BACT</name>
<evidence type="ECO:0000259" key="11">
    <source>
        <dbReference type="Pfam" id="PF11721"/>
    </source>
</evidence>
<feature type="domain" description="Malectin" evidence="11">
    <location>
        <begin position="430"/>
        <end position="562"/>
    </location>
</feature>
<dbReference type="InterPro" id="IPR008979">
    <property type="entry name" value="Galactose-bd-like_sf"/>
</dbReference>
<reference evidence="13" key="1">
    <citation type="journal article" date="2019" name="Int. J. Syst. Evol. Microbiol.">
        <title>The Global Catalogue of Microorganisms (GCM) 10K type strain sequencing project: providing services to taxonomists for standard genome sequencing and annotation.</title>
        <authorList>
            <consortium name="The Broad Institute Genomics Platform"/>
            <consortium name="The Broad Institute Genome Sequencing Center for Infectious Disease"/>
            <person name="Wu L."/>
            <person name="Ma J."/>
        </authorList>
    </citation>
    <scope>NUCLEOTIDE SEQUENCE [LARGE SCALE GENOMIC DNA]</scope>
    <source>
        <strain evidence="13">CGMCC 4.7466</strain>
    </source>
</reference>
<feature type="domain" description="Malectin" evidence="11">
    <location>
        <begin position="597"/>
        <end position="723"/>
    </location>
</feature>
<keyword evidence="5" id="KW-0256">Endoplasmic reticulum</keyword>
<dbReference type="Gene3D" id="2.60.120.430">
    <property type="entry name" value="Galactose-binding lectin"/>
    <property type="match status" value="2"/>
</dbReference>
<evidence type="ECO:0000256" key="1">
    <source>
        <dbReference type="ARBA" id="ARBA00004115"/>
    </source>
</evidence>
<evidence type="ECO:0000256" key="8">
    <source>
        <dbReference type="ARBA" id="ARBA00023180"/>
    </source>
</evidence>
<evidence type="ECO:0000256" key="4">
    <source>
        <dbReference type="ARBA" id="ARBA00022729"/>
    </source>
</evidence>
<dbReference type="InterPro" id="IPR039155">
    <property type="entry name" value="MLEC"/>
</dbReference>
<evidence type="ECO:0000256" key="3">
    <source>
        <dbReference type="ARBA" id="ARBA00022692"/>
    </source>
</evidence>
<proteinExistence type="inferred from homology"/>
<keyword evidence="6 10" id="KW-1133">Transmembrane helix</keyword>
<evidence type="ECO:0000256" key="2">
    <source>
        <dbReference type="ARBA" id="ARBA00009141"/>
    </source>
</evidence>
<keyword evidence="3 10" id="KW-0812">Transmembrane</keyword>
<evidence type="ECO:0000256" key="7">
    <source>
        <dbReference type="ARBA" id="ARBA00023136"/>
    </source>
</evidence>
<keyword evidence="7 10" id="KW-0472">Membrane</keyword>
<evidence type="ECO:0000256" key="6">
    <source>
        <dbReference type="ARBA" id="ARBA00022989"/>
    </source>
</evidence>
<dbReference type="Gene3D" id="2.60.40.10">
    <property type="entry name" value="Immunoglobulins"/>
    <property type="match status" value="1"/>
</dbReference>
<evidence type="ECO:0000256" key="5">
    <source>
        <dbReference type="ARBA" id="ARBA00022824"/>
    </source>
</evidence>
<comment type="similarity">
    <text evidence="2">Belongs to the malectin family.</text>
</comment>
<dbReference type="InterPro" id="IPR013783">
    <property type="entry name" value="Ig-like_fold"/>
</dbReference>
<dbReference type="Pfam" id="PF11721">
    <property type="entry name" value="Malectin"/>
    <property type="match status" value="2"/>
</dbReference>
<accession>A0ABV9T916</accession>
<evidence type="ECO:0000313" key="13">
    <source>
        <dbReference type="Proteomes" id="UP001595818"/>
    </source>
</evidence>
<sequence length="852" mass="94622">MKTVFTFISKYGRVNLLIIFSLAYSVFYNNIYAIETLNNVFYKKQDLLQDKIPSNKLGKQLWSANHTDGTQNEWYVNGGGGEFNSESGNSVVSTDVAKTGKYSLKMSINTTNGSGHATRNYRWGEISKNEDLIFTQYFYFPNRIDFDRNNDWFNLIQTKGVKFAPGGAGTGPDQINLPHFVLGIEVRGGTGSGGANYLSLADLQKFWGGAPNVTWRAPAGVDLPVRKWVKIQMRIIQDRGDKGRVLVWQDDVLIIDTQFRNTLRPEVDTNMFSINAYADKTYPNITSIYVDDLSINLPADPEEEQVAANPPYVNISSPQNETKITYGEGIEIRAEAKADGDNTITKVDFYRGDNFLGSSSQAPFLYKWSNPGEGTHKLKAVARDNKGLMGTSEEVLLVVEPEKPPLANVPEADGSLGDPETRSGISLNLGSSSEVRWNSNIFTGESGQEYYKSTTYTYSESSASEEPLFQTERNAPDLRIEIPVQNGMYTVKTYHNELWFGKKGPPAIKGRRVFDIRIEGDLVKERLDLFTESNNKPVELAFENIEVNDGKLNINMQAWSNRATISGLSIIPHTPGAQDGAAGPGELFELYINTGTENKDTYDAKLFQGEIGTYEYFTSSSTHTYPKASNQRMFQSERHAPNLGYAITVPNGTYLIKTYHNELWFGHQGPKAQRGRRVFDIVIEGKTVKKNFDLFVESNNKEIELAFDEIVVKDGLLNLDMMASANRASISGIAIIQKSDMGGTNLKMAEGDSSGEPQGEAYGSGDAGGNVQVLLYPNPASDRVYLDLSGGYQSFLLHDSQGNLINHFYPDFLQKGEKGYILPLDGLKKGVYLISLLGAGQDVKRLRLLVHP</sequence>
<dbReference type="InterPro" id="IPR021720">
    <property type="entry name" value="Malectin_dom"/>
</dbReference>
<dbReference type="Pfam" id="PF17957">
    <property type="entry name" value="Big_7"/>
    <property type="match status" value="1"/>
</dbReference>
<dbReference type="Gene3D" id="2.60.120.200">
    <property type="match status" value="1"/>
</dbReference>
<feature type="transmembrane region" description="Helical" evidence="10">
    <location>
        <begin position="12"/>
        <end position="34"/>
    </location>
</feature>
<evidence type="ECO:0000256" key="9">
    <source>
        <dbReference type="ARBA" id="ARBA00023277"/>
    </source>
</evidence>
<dbReference type="EMBL" id="JBHSJJ010000025">
    <property type="protein sequence ID" value="MFC4874937.1"/>
    <property type="molecule type" value="Genomic_DNA"/>
</dbReference>
<dbReference type="Proteomes" id="UP001595818">
    <property type="component" value="Unassembled WGS sequence"/>
</dbReference>
<dbReference type="PANTHER" id="PTHR13460:SF0">
    <property type="entry name" value="MALECTIN"/>
    <property type="match status" value="1"/>
</dbReference>
<comment type="caution">
    <text evidence="12">The sequence shown here is derived from an EMBL/GenBank/DDBJ whole genome shotgun (WGS) entry which is preliminary data.</text>
</comment>
<dbReference type="RefSeq" id="WP_377069274.1">
    <property type="nucleotide sequence ID" value="NZ_JBHSJJ010000025.1"/>
</dbReference>
<organism evidence="12 13">
    <name type="scientific">Negadavirga shengliensis</name>
    <dbReference type="NCBI Taxonomy" id="1389218"/>
    <lineage>
        <taxon>Bacteria</taxon>
        <taxon>Pseudomonadati</taxon>
        <taxon>Bacteroidota</taxon>
        <taxon>Cytophagia</taxon>
        <taxon>Cytophagales</taxon>
        <taxon>Cyclobacteriaceae</taxon>
        <taxon>Negadavirga</taxon>
    </lineage>
</organism>
<comment type="subcellular location">
    <subcellularLocation>
        <location evidence="1">Endoplasmic reticulum membrane</location>
        <topology evidence="1">Single-pass type I membrane protein</topology>
    </subcellularLocation>
</comment>
<evidence type="ECO:0000256" key="10">
    <source>
        <dbReference type="SAM" id="Phobius"/>
    </source>
</evidence>